<keyword evidence="3" id="KW-1185">Reference proteome</keyword>
<dbReference type="EMBL" id="JAZDQU010000002">
    <property type="protein sequence ID" value="MEE1885422.1"/>
    <property type="molecule type" value="Genomic_DNA"/>
</dbReference>
<sequence length="121" mass="14082">MKLKIILNITFLIFCFSANAQVKKESIIGKWKLVGLIDKEISENERLKQYHFTNDSLIYYNVKNIVRGKYLLNEKNGNIDWFISNPNQTLTLTVEPQNNGQLYLWMTKGVTTIGILEKVKE</sequence>
<dbReference type="RefSeq" id="WP_330146320.1">
    <property type="nucleotide sequence ID" value="NZ_JAZDQU010000002.1"/>
</dbReference>
<comment type="caution">
    <text evidence="2">The sequence shown here is derived from an EMBL/GenBank/DDBJ whole genome shotgun (WGS) entry which is preliminary data.</text>
</comment>
<reference evidence="2 3" key="1">
    <citation type="submission" date="2024-01" db="EMBL/GenBank/DDBJ databases">
        <title>Pedobacter sp. nov., isolated from oil-contaminated soil.</title>
        <authorList>
            <person name="Le N.T.T."/>
        </authorList>
    </citation>
    <scope>NUCLEOTIDE SEQUENCE [LARGE SCALE GENOMIC DNA]</scope>
    <source>
        <strain evidence="2 3">VNH31</strain>
    </source>
</reference>
<evidence type="ECO:0008006" key="4">
    <source>
        <dbReference type="Google" id="ProtNLM"/>
    </source>
</evidence>
<feature type="signal peptide" evidence="1">
    <location>
        <begin position="1"/>
        <end position="20"/>
    </location>
</feature>
<gene>
    <name evidence="2" type="ORF">VRU49_08345</name>
</gene>
<dbReference type="Proteomes" id="UP001337681">
    <property type="component" value="Unassembled WGS sequence"/>
</dbReference>
<feature type="chain" id="PRO_5045844851" description="Lipocalin-like domain-containing protein" evidence="1">
    <location>
        <begin position="21"/>
        <end position="121"/>
    </location>
</feature>
<evidence type="ECO:0000313" key="3">
    <source>
        <dbReference type="Proteomes" id="UP001337681"/>
    </source>
</evidence>
<protein>
    <recommendedName>
        <fullName evidence="4">Lipocalin-like domain-containing protein</fullName>
    </recommendedName>
</protein>
<evidence type="ECO:0000256" key="1">
    <source>
        <dbReference type="SAM" id="SignalP"/>
    </source>
</evidence>
<accession>A0ABU7H2Z9</accession>
<keyword evidence="1" id="KW-0732">Signal</keyword>
<evidence type="ECO:0000313" key="2">
    <source>
        <dbReference type="EMBL" id="MEE1885422.1"/>
    </source>
</evidence>
<proteinExistence type="predicted"/>
<organism evidence="2 3">
    <name type="scientific">Pedobacter flavus</name>
    <dbReference type="NCBI Taxonomy" id="3113906"/>
    <lineage>
        <taxon>Bacteria</taxon>
        <taxon>Pseudomonadati</taxon>
        <taxon>Bacteroidota</taxon>
        <taxon>Sphingobacteriia</taxon>
        <taxon>Sphingobacteriales</taxon>
        <taxon>Sphingobacteriaceae</taxon>
        <taxon>Pedobacter</taxon>
    </lineage>
</organism>
<name>A0ABU7H2Z9_9SPHI</name>